<dbReference type="EMBL" id="JAERTZ010000025">
    <property type="protein sequence ID" value="MBL1377964.1"/>
    <property type="molecule type" value="Genomic_DNA"/>
</dbReference>
<keyword evidence="2" id="KW-1185">Reference proteome</keyword>
<evidence type="ECO:0000313" key="2">
    <source>
        <dbReference type="Proteomes" id="UP000638570"/>
    </source>
</evidence>
<accession>A0ABS1QSW1</accession>
<proteinExistence type="predicted"/>
<organism evidence="1 2">
    <name type="scientific">Zobellella iuensis</name>
    <dbReference type="NCBI Taxonomy" id="2803811"/>
    <lineage>
        <taxon>Bacteria</taxon>
        <taxon>Pseudomonadati</taxon>
        <taxon>Pseudomonadota</taxon>
        <taxon>Gammaproteobacteria</taxon>
        <taxon>Aeromonadales</taxon>
        <taxon>Aeromonadaceae</taxon>
        <taxon>Zobellella</taxon>
    </lineage>
</organism>
<sequence>MNKNVVCKYKDSLDTIRIGILSIKASGGDGFEGLLRIALTNLTGIPFRLAASGLQGGMDGDAVMPGDPVCFEAKRYSGDIHRNDVLTKIVDLARSKNTADRLWILGATTEVSSQLAAAVKVTGDQNAVFTLILDWTAAPLPLLAIVLVAAGNDAINFIVKNHYDNTNQKKLTEGDLEAAFSSVSHHPEFDNLLQRLKLNLNVSKLALKRAVDLNIEWRKQTFSSTHLARERYGQGLAVLKEQASPPMRDELRGHIASEIQVGKEVVLLGDEGHGKSWLSAQLCSDAKGLALFVSAEQLDGVSVGDLDDFLIHLLIKQTGEIADDALKIRWRHRLQAWRTTPPLASLMVVVDGLNQRQNLRWDKLLNGIQSRLDAVGGRMLVTVRPHFWQKAIARGLAFTPTVIKVPEWSPAERNKLLQHHGISLDWLDPKTLKTLQNPRLLSVAVTTLPHRKAITWKGLTIDRLLMEHLRRSQLENYEDETFVDLTNRLSKHATEVLERVQASSNEPPQNFQADSNAVIETRFFRPLPGPGDQYELRDEGLTLALGFTLVDQLWQTLRAKQDLSKRIFQLVEPISAMDRTADVLFASLLICALDDIRFDTEIFSALLDAFANIQNVDDRRFEEFVEIIKHQPKALFDALKHFCLERGLRVNQDWFVHAAFEVSTSEAGWHAAETAIHQWLHCYNKDPVEQTNRYHGQSDSEYEKQIEKKKSEIGEVLSSLSTFEKQLLERMTEVSNEPDDLFTLALRLLAGRSLVDFADSFVAMGLAFALDRNVYSAQKAFQQLTTFNRVDRAVTRNAFLRAIEPLRAKCTSQGGQWTVVRMLYATGEEADSVAASVLAEEIRMDWFHFDPPSPDKWRQAKVANPDATRPVDMNKGAQQFSALDPDKILQTMGLGSEDYSFRDFLPVACRFEPAVAIEKTRDILAGLLTRTGFPLRQVILNCEEHLPLVDPDLAKNLINRMVESYAFETLPEKEQSICRMFAFYYAAAQISAGEQLKCMTGKALGPDYLLQVIPSFKPQPTEKIVAAAQDALKKNDEDAAYGALAAALYGQTQINDELEELILKCSRGKSSKLRAIAFELATHRDLKQVRQAHTCSNWNTTSADGDTRESWFGSMLLVEASVRGEVSIDYLLKRISHKTWFVSSDRLGTAFTKLLADHFLQKIRRGVVDAGKTQPPLADFQFSRTAPVPFPLLSIEETDREGERFPKQKDLREVLEDNDNFDEKQSRLSAVAEVFFEEIKESDARILVREVTIDSLQHLIAEVPTLLDKLLEILKKAESAQFIWLNNLAFAVAHLISSKSPEQAVALLNRACSSQGFVTLSLGDDLTLEHQAIWGSYASEPMKTLWRKRLLGSENEAVLVREVLAAERFGAADFIKSTVLQLASSEDSLDQAYAISIAGYSIQSDEFVDIMSKHIDSKGICGQVAKYALSEHENAQWARIWIESMWDAPTPEEFWRCLMIAKTSMDARVSAQQPINSRWAHYVPVFHRARKEAIKDRNKERKKRLLGQEAPEPIFVTPV</sequence>
<reference evidence="2" key="1">
    <citation type="submission" date="2021-01" db="EMBL/GenBank/DDBJ databases">
        <title>Genome public.</title>
        <authorList>
            <person name="Liu C."/>
            <person name="Sun Q."/>
        </authorList>
    </citation>
    <scope>NUCLEOTIDE SEQUENCE [LARGE SCALE GENOMIC DNA]</scope>
    <source>
        <strain evidence="2">CGMCC 1.18722</strain>
    </source>
</reference>
<gene>
    <name evidence="1" type="ORF">JKV55_11580</name>
</gene>
<dbReference type="SUPFAM" id="SSF52540">
    <property type="entry name" value="P-loop containing nucleoside triphosphate hydrolases"/>
    <property type="match status" value="1"/>
</dbReference>
<evidence type="ECO:0000313" key="1">
    <source>
        <dbReference type="EMBL" id="MBL1377964.1"/>
    </source>
</evidence>
<evidence type="ECO:0008006" key="3">
    <source>
        <dbReference type="Google" id="ProtNLM"/>
    </source>
</evidence>
<dbReference type="RefSeq" id="WP_202085419.1">
    <property type="nucleotide sequence ID" value="NZ_JAERTZ010000025.1"/>
</dbReference>
<protein>
    <recommendedName>
        <fullName evidence="3">NACHT domain-containing protein</fullName>
    </recommendedName>
</protein>
<comment type="caution">
    <text evidence="1">The sequence shown here is derived from an EMBL/GenBank/DDBJ whole genome shotgun (WGS) entry which is preliminary data.</text>
</comment>
<dbReference type="InterPro" id="IPR027417">
    <property type="entry name" value="P-loop_NTPase"/>
</dbReference>
<dbReference type="Proteomes" id="UP000638570">
    <property type="component" value="Unassembled WGS sequence"/>
</dbReference>
<name>A0ABS1QSW1_9GAMM</name>